<comment type="caution">
    <text evidence="1">The sequence shown here is derived from an EMBL/GenBank/DDBJ whole genome shotgun (WGS) entry which is preliminary data.</text>
</comment>
<dbReference type="EMBL" id="CM047941">
    <property type="protein sequence ID" value="KAI9902426.1"/>
    <property type="molecule type" value="Genomic_DNA"/>
</dbReference>
<name>A0ACC0V7I9_9HYPO</name>
<organism evidence="1 2">
    <name type="scientific">Trichothecium roseum</name>
    <dbReference type="NCBI Taxonomy" id="47278"/>
    <lineage>
        <taxon>Eukaryota</taxon>
        <taxon>Fungi</taxon>
        <taxon>Dikarya</taxon>
        <taxon>Ascomycota</taxon>
        <taxon>Pezizomycotina</taxon>
        <taxon>Sordariomycetes</taxon>
        <taxon>Hypocreomycetidae</taxon>
        <taxon>Hypocreales</taxon>
        <taxon>Hypocreales incertae sedis</taxon>
        <taxon>Trichothecium</taxon>
    </lineage>
</organism>
<gene>
    <name evidence="1" type="ORF">N3K66_001778</name>
</gene>
<evidence type="ECO:0000313" key="1">
    <source>
        <dbReference type="EMBL" id="KAI9902426.1"/>
    </source>
</evidence>
<proteinExistence type="predicted"/>
<reference evidence="1" key="1">
    <citation type="submission" date="2022-10" db="EMBL/GenBank/DDBJ databases">
        <title>Complete Genome of Trichothecium roseum strain YXFP-22015, a Plant Pathogen Isolated from Citrus.</title>
        <authorList>
            <person name="Wang Y."/>
            <person name="Zhu L."/>
        </authorList>
    </citation>
    <scope>NUCLEOTIDE SEQUENCE</scope>
    <source>
        <strain evidence="1">YXFP-22015</strain>
    </source>
</reference>
<accession>A0ACC0V7I9</accession>
<keyword evidence="2" id="KW-1185">Reference proteome</keyword>
<dbReference type="Proteomes" id="UP001163324">
    <property type="component" value="Chromosome 2"/>
</dbReference>
<protein>
    <submittedName>
        <fullName evidence="1">Uncharacterized protein</fullName>
    </submittedName>
</protein>
<evidence type="ECO:0000313" key="2">
    <source>
        <dbReference type="Proteomes" id="UP001163324"/>
    </source>
</evidence>
<sequence length="343" mass="38600">MDTGTADSYDAGATALAHDRYFPSRGSDKNHRRTLAHRVRFAARAYAEQHRDLADNRLCHVVGMPCMHSTSSNHRHTLASSNRGLRRTHLQEDLRWYHGATNLNRRIRTHRPRESWGPDENEGIDLARSNVELPSDRTRRPSLEREDAFCDTTTYKSKGVRVRSLMAPTTDEDAQVAELYRMGLLYDETDTSQQDVSFNLDKIHHDEPTYTIRPAKRTRRGGKAGKARKVAPAAPLSLDLSFADLGNDNEIGHYLSPPASDSEESLQRGGVRRQHTPPLRIIYELDGSGPSFDVDTSQPPDLMEDDYDCFSDSELDDGPSQREVRDSITPGSETWIILGEDGS</sequence>